<dbReference type="EMBL" id="GBRH01220377">
    <property type="protein sequence ID" value="JAD77518.1"/>
    <property type="molecule type" value="Transcribed_RNA"/>
</dbReference>
<reference evidence="1" key="2">
    <citation type="journal article" date="2015" name="Data Brief">
        <title>Shoot transcriptome of the giant reed, Arundo donax.</title>
        <authorList>
            <person name="Barrero R.A."/>
            <person name="Guerrero F.D."/>
            <person name="Moolhuijzen P."/>
            <person name="Goolsby J.A."/>
            <person name="Tidwell J."/>
            <person name="Bellgard S.E."/>
            <person name="Bellgard M.I."/>
        </authorList>
    </citation>
    <scope>NUCLEOTIDE SEQUENCE</scope>
    <source>
        <tissue evidence="1">Shoot tissue taken approximately 20 cm above the soil surface</tissue>
    </source>
</reference>
<dbReference type="AlphaFoldDB" id="A0A0A9CSW1"/>
<protein>
    <submittedName>
        <fullName evidence="1">Uncharacterized protein</fullName>
    </submittedName>
</protein>
<reference evidence="1" key="1">
    <citation type="submission" date="2014-09" db="EMBL/GenBank/DDBJ databases">
        <authorList>
            <person name="Magalhaes I.L.F."/>
            <person name="Oliveira U."/>
            <person name="Santos F.R."/>
            <person name="Vidigal T.H.D.A."/>
            <person name="Brescovit A.D."/>
            <person name="Santos A.J."/>
        </authorList>
    </citation>
    <scope>NUCLEOTIDE SEQUENCE</scope>
    <source>
        <tissue evidence="1">Shoot tissue taken approximately 20 cm above the soil surface</tissue>
    </source>
</reference>
<name>A0A0A9CSW1_ARUDO</name>
<sequence>MEQVCSRDFKVLVFRCKCLKFSTACIQRLVSSLLKNFMKGFYKMERDSARNVHGIPTAALGHFVSLMLMGLNPSHLEVVRG</sequence>
<organism evidence="1">
    <name type="scientific">Arundo donax</name>
    <name type="common">Giant reed</name>
    <name type="synonym">Donax arundinaceus</name>
    <dbReference type="NCBI Taxonomy" id="35708"/>
    <lineage>
        <taxon>Eukaryota</taxon>
        <taxon>Viridiplantae</taxon>
        <taxon>Streptophyta</taxon>
        <taxon>Embryophyta</taxon>
        <taxon>Tracheophyta</taxon>
        <taxon>Spermatophyta</taxon>
        <taxon>Magnoliopsida</taxon>
        <taxon>Liliopsida</taxon>
        <taxon>Poales</taxon>
        <taxon>Poaceae</taxon>
        <taxon>PACMAD clade</taxon>
        <taxon>Arundinoideae</taxon>
        <taxon>Arundineae</taxon>
        <taxon>Arundo</taxon>
    </lineage>
</organism>
<accession>A0A0A9CSW1</accession>
<proteinExistence type="predicted"/>
<evidence type="ECO:0000313" key="1">
    <source>
        <dbReference type="EMBL" id="JAD77518.1"/>
    </source>
</evidence>